<keyword evidence="1" id="KW-0732">Signal</keyword>
<dbReference type="KEGG" id="sroi:IAG44_16130"/>
<keyword evidence="3" id="KW-1185">Reference proteome</keyword>
<name>A0A7H0IDE7_9ACTN</name>
<organism evidence="2 3">
    <name type="scientific">Streptomyces roseirectus</name>
    <dbReference type="NCBI Taxonomy" id="2768066"/>
    <lineage>
        <taxon>Bacteria</taxon>
        <taxon>Bacillati</taxon>
        <taxon>Actinomycetota</taxon>
        <taxon>Actinomycetes</taxon>
        <taxon>Kitasatosporales</taxon>
        <taxon>Streptomycetaceae</taxon>
        <taxon>Streptomyces</taxon>
    </lineage>
</organism>
<protein>
    <recommendedName>
        <fullName evidence="4">Lipoprotein</fullName>
    </recommendedName>
</protein>
<dbReference type="Gene3D" id="2.50.20.20">
    <property type="match status" value="1"/>
</dbReference>
<reference evidence="2 3" key="1">
    <citation type="submission" date="2020-08" db="EMBL/GenBank/DDBJ databases">
        <title>A novel species.</title>
        <authorList>
            <person name="Gao J."/>
        </authorList>
    </citation>
    <scope>NUCLEOTIDE SEQUENCE [LARGE SCALE GENOMIC DNA]</scope>
    <source>
        <strain evidence="2 3">CRXT-G-22</strain>
    </source>
</reference>
<dbReference type="InterPro" id="IPR029046">
    <property type="entry name" value="LolA/LolB/LppX"/>
</dbReference>
<dbReference type="PROSITE" id="PS51257">
    <property type="entry name" value="PROKAR_LIPOPROTEIN"/>
    <property type="match status" value="1"/>
</dbReference>
<dbReference type="EMBL" id="CP060828">
    <property type="protein sequence ID" value="QNP70813.1"/>
    <property type="molecule type" value="Genomic_DNA"/>
</dbReference>
<accession>A0A7H0IDE7</accession>
<feature type="chain" id="PRO_5039157808" description="Lipoprotein" evidence="1">
    <location>
        <begin position="22"/>
        <end position="260"/>
    </location>
</feature>
<dbReference type="AlphaFoldDB" id="A0A7H0IDE7"/>
<feature type="signal peptide" evidence="1">
    <location>
        <begin position="1"/>
        <end position="21"/>
    </location>
</feature>
<evidence type="ECO:0000313" key="2">
    <source>
        <dbReference type="EMBL" id="QNP70813.1"/>
    </source>
</evidence>
<dbReference type="SUPFAM" id="SSF89392">
    <property type="entry name" value="Prokaryotic lipoproteins and lipoprotein localization factors"/>
    <property type="match status" value="1"/>
</dbReference>
<proteinExistence type="predicted"/>
<dbReference type="Proteomes" id="UP000516052">
    <property type="component" value="Chromosome"/>
</dbReference>
<evidence type="ECO:0000313" key="3">
    <source>
        <dbReference type="Proteomes" id="UP000516052"/>
    </source>
</evidence>
<gene>
    <name evidence="2" type="ORF">IAG44_16130</name>
</gene>
<dbReference type="RefSeq" id="WP_187747799.1">
    <property type="nucleotide sequence ID" value="NZ_CP060828.1"/>
</dbReference>
<evidence type="ECO:0008006" key="4">
    <source>
        <dbReference type="Google" id="ProtNLM"/>
    </source>
</evidence>
<evidence type="ECO:0000256" key="1">
    <source>
        <dbReference type="SAM" id="SignalP"/>
    </source>
</evidence>
<sequence length="260" mass="27988">MKRAGLWAALALVLAGSVACTTPDEPEVAAVRPPAALRSAERATREAASAKVETSTVMGRLMSLTAEGAVSWSGGLTGTLVLTYTGGSVARTMREAGTSSTEARYLPEAYYARMGAALAKSAGGRHWVRYDYADLERLAGRSGEYIQDQLRHTAPNRSVKLLLASRDVREVGRETVRGRRTTHYSGSVDSDASHVTTERVDVWVDERHLLVKKVEKGVTADGAYSQTAYYSDYGTKVAAERPPAKDTADFSELVRELSGG</sequence>